<evidence type="ECO:0000313" key="4">
    <source>
        <dbReference type="Proteomes" id="UP000824176"/>
    </source>
</evidence>
<feature type="domain" description="Chemotaxis phosphatase CheX-like" evidence="2">
    <location>
        <begin position="43"/>
        <end position="139"/>
    </location>
</feature>
<dbReference type="InterPro" id="IPR028976">
    <property type="entry name" value="CheC-like_sf"/>
</dbReference>
<dbReference type="CDD" id="cd17906">
    <property type="entry name" value="CheX"/>
    <property type="match status" value="1"/>
</dbReference>
<dbReference type="Gene3D" id="3.40.1550.10">
    <property type="entry name" value="CheC-like"/>
    <property type="match status" value="1"/>
</dbReference>
<dbReference type="Proteomes" id="UP000824176">
    <property type="component" value="Unassembled WGS sequence"/>
</dbReference>
<evidence type="ECO:0000256" key="1">
    <source>
        <dbReference type="ARBA" id="ARBA00022500"/>
    </source>
</evidence>
<evidence type="ECO:0000313" key="3">
    <source>
        <dbReference type="EMBL" id="HIZ89241.1"/>
    </source>
</evidence>
<dbReference type="EMBL" id="DXAQ01000074">
    <property type="protein sequence ID" value="HIZ89241.1"/>
    <property type="molecule type" value="Genomic_DNA"/>
</dbReference>
<reference evidence="3" key="1">
    <citation type="journal article" date="2021" name="PeerJ">
        <title>Extensive microbial diversity within the chicken gut microbiome revealed by metagenomics and culture.</title>
        <authorList>
            <person name="Gilroy R."/>
            <person name="Ravi A."/>
            <person name="Getino M."/>
            <person name="Pursley I."/>
            <person name="Horton D.L."/>
            <person name="Alikhan N.F."/>
            <person name="Baker D."/>
            <person name="Gharbi K."/>
            <person name="Hall N."/>
            <person name="Watson M."/>
            <person name="Adriaenssens E.M."/>
            <person name="Foster-Nyarko E."/>
            <person name="Jarju S."/>
            <person name="Secka A."/>
            <person name="Antonio M."/>
            <person name="Oren A."/>
            <person name="Chaudhuri R.R."/>
            <person name="La Ragione R."/>
            <person name="Hildebrand F."/>
            <person name="Pallen M.J."/>
        </authorList>
    </citation>
    <scope>NUCLEOTIDE SEQUENCE</scope>
    <source>
        <strain evidence="3">ChiW4-1371</strain>
    </source>
</reference>
<organism evidence="3 4">
    <name type="scientific">Candidatus Mucispirillum faecigallinarum</name>
    <dbReference type="NCBI Taxonomy" id="2838699"/>
    <lineage>
        <taxon>Bacteria</taxon>
        <taxon>Pseudomonadati</taxon>
        <taxon>Deferribacterota</taxon>
        <taxon>Deferribacteres</taxon>
        <taxon>Deferribacterales</taxon>
        <taxon>Mucispirillaceae</taxon>
        <taxon>Mucispirillum</taxon>
    </lineage>
</organism>
<sequence>MRAEYLNCVMAGVLDVMHQCFHVECKKGQPYVYHYDINLNHLSAVIRMAGDKKGAFVIALSEDDAKKMASALIMEEKQFLDKDVMDAIGEIINMISGSAKGKLTELGFTFKLSTPTFVLGKGTRLFKEVEYAPYICVPFSSEVGDFTIQVSLR</sequence>
<dbReference type="Pfam" id="PF13690">
    <property type="entry name" value="CheX"/>
    <property type="match status" value="1"/>
</dbReference>
<dbReference type="SUPFAM" id="SSF103039">
    <property type="entry name" value="CheC-like"/>
    <property type="match status" value="1"/>
</dbReference>
<accession>A0A9D2KBL7</accession>
<name>A0A9D2KBL7_9BACT</name>
<dbReference type="GO" id="GO:0006935">
    <property type="term" value="P:chemotaxis"/>
    <property type="evidence" value="ECO:0007669"/>
    <property type="project" value="UniProtKB-KW"/>
</dbReference>
<gene>
    <name evidence="3" type="ORF">H9804_04790</name>
</gene>
<dbReference type="AlphaFoldDB" id="A0A9D2KBL7"/>
<dbReference type="PANTHER" id="PTHR39452">
    <property type="entry name" value="CHEY-P PHOSPHATASE CHEX"/>
    <property type="match status" value="1"/>
</dbReference>
<keyword evidence="1" id="KW-0145">Chemotaxis</keyword>
<reference evidence="3" key="2">
    <citation type="submission" date="2021-04" db="EMBL/GenBank/DDBJ databases">
        <authorList>
            <person name="Gilroy R."/>
        </authorList>
    </citation>
    <scope>NUCLEOTIDE SEQUENCE</scope>
    <source>
        <strain evidence="3">ChiW4-1371</strain>
    </source>
</reference>
<dbReference type="PANTHER" id="PTHR39452:SF1">
    <property type="entry name" value="CHEY-P PHOSPHATASE CHEX"/>
    <property type="match status" value="1"/>
</dbReference>
<protein>
    <submittedName>
        <fullName evidence="3">Chemotaxis protein CheX</fullName>
    </submittedName>
</protein>
<evidence type="ECO:0000259" key="2">
    <source>
        <dbReference type="Pfam" id="PF13690"/>
    </source>
</evidence>
<dbReference type="InterPro" id="IPR028051">
    <property type="entry name" value="CheX-like_dom"/>
</dbReference>
<dbReference type="InterPro" id="IPR038756">
    <property type="entry name" value="CheX-like"/>
</dbReference>
<comment type="caution">
    <text evidence="3">The sequence shown here is derived from an EMBL/GenBank/DDBJ whole genome shotgun (WGS) entry which is preliminary data.</text>
</comment>
<proteinExistence type="predicted"/>